<sequence length="734" mass="80359">MPFAGSGYKVFRNVREYGALGDGVNDDWPSIQRAITYGDRCGANCPSTSTKGALIYFPAGTYVISQPLVQYYYTAFIGDPNDKPRIKAHPDFKGIALIDTNFYGSGGNNWYFNTNNFLRQIRNFVIDMTDMNPRITGGPANAGETDLPVGIHWQVSQACTMQNIDFVMPEGSDTRHVGIFQENGSGGFVSDLTFTGGKWAWVAGSQQYTTRNIVFKNCKTAVYMLWDWGWTFKNITVSNSQVAIDTTSQSDSPDSNTGRLQGVGSLTVLDSFFSNVDEVIRVNPASRLRPAIYLDNLRLQQASHVVKEWNGNDLYTFDGPLCPGWGLGWSFTDDSPNDQNAWGEVTPKPTKPASLLTNGGVFFEKSKPTYGDRQASDFINVLNFNVKNDGSSATENTAGINNALASAAGGNKVLVFPAGIYAVDDTVTVPSGSRIVGVLWSQLMATGSAFSDPLNPKVLAKIGNEGDRGTVEISDMILTTSGNTAGAILMEWNMHEAEQGSAGIWDTIFRVGGATGTDLNIQNCHWTRTFVDKDRCMAASLMLHVTSKSSIYAENLWLWTADHDIDDPQQDRINVYGGRGALIESKGPSWFHSVSNEHSTLYNWQLAGAENIYLGQIQSESPYFQPAQLPSTKPYLAGRFTSDPSFGNCDSNGNSGNALDTCREAWALRIIDSSNVYLYGGGFYSFFQNYTEDCSRSGGICQDRLIETSSSENLWLYNVYTVGAKEVISPRGEG</sequence>
<dbReference type="CDD" id="cd23668">
    <property type="entry name" value="GH55_beta13glucanase-like"/>
    <property type="match status" value="1"/>
</dbReference>
<dbReference type="OrthoDB" id="1046782at2759"/>
<dbReference type="Gene3D" id="2.160.20.10">
    <property type="entry name" value="Single-stranded right-handed beta-helix, Pectin lyase-like"/>
    <property type="match status" value="2"/>
</dbReference>
<comment type="caution">
    <text evidence="2">The sequence shown here is derived from an EMBL/GenBank/DDBJ whole genome shotgun (WGS) entry which is preliminary data.</text>
</comment>
<dbReference type="AlphaFoldDB" id="A0A9P4NGQ9"/>
<dbReference type="SUPFAM" id="SSF51126">
    <property type="entry name" value="Pectin lyase-like"/>
    <property type="match status" value="2"/>
</dbReference>
<accession>A0A9P4NGQ9</accession>
<dbReference type="GO" id="GO:0016829">
    <property type="term" value="F:lyase activity"/>
    <property type="evidence" value="ECO:0007669"/>
    <property type="project" value="UniProtKB-KW"/>
</dbReference>
<dbReference type="PANTHER" id="PTHR33928:SF2">
    <property type="entry name" value="PECTATE LYASE SUPERFAMILY PROTEIN DOMAIN-CONTAINING PROTEIN-RELATED"/>
    <property type="match status" value="1"/>
</dbReference>
<proteinExistence type="predicted"/>
<evidence type="ECO:0000259" key="1">
    <source>
        <dbReference type="PROSITE" id="PS50206"/>
    </source>
</evidence>
<keyword evidence="2" id="KW-0456">Lyase</keyword>
<evidence type="ECO:0000313" key="3">
    <source>
        <dbReference type="Proteomes" id="UP000800235"/>
    </source>
</evidence>
<keyword evidence="3" id="KW-1185">Reference proteome</keyword>
<gene>
    <name evidence="2" type="ORF">EJ08DRAFT_598424</name>
</gene>
<dbReference type="Proteomes" id="UP000800235">
    <property type="component" value="Unassembled WGS sequence"/>
</dbReference>
<dbReference type="InterPro" id="IPR012334">
    <property type="entry name" value="Pectin_lyas_fold"/>
</dbReference>
<protein>
    <submittedName>
        <fullName evidence="2">Pectin lyase-like protein</fullName>
    </submittedName>
</protein>
<dbReference type="InterPro" id="IPR039279">
    <property type="entry name" value="QRT3-like"/>
</dbReference>
<dbReference type="InterPro" id="IPR001763">
    <property type="entry name" value="Rhodanese-like_dom"/>
</dbReference>
<dbReference type="PROSITE" id="PS50206">
    <property type="entry name" value="RHODANESE_3"/>
    <property type="match status" value="1"/>
</dbReference>
<dbReference type="GO" id="GO:0004650">
    <property type="term" value="F:polygalacturonase activity"/>
    <property type="evidence" value="ECO:0007669"/>
    <property type="project" value="InterPro"/>
</dbReference>
<reference evidence="2" key="1">
    <citation type="journal article" date="2020" name="Stud. Mycol.">
        <title>101 Dothideomycetes genomes: a test case for predicting lifestyles and emergence of pathogens.</title>
        <authorList>
            <person name="Haridas S."/>
            <person name="Albert R."/>
            <person name="Binder M."/>
            <person name="Bloem J."/>
            <person name="Labutti K."/>
            <person name="Salamov A."/>
            <person name="Andreopoulos B."/>
            <person name="Baker S."/>
            <person name="Barry K."/>
            <person name="Bills G."/>
            <person name="Bluhm B."/>
            <person name="Cannon C."/>
            <person name="Castanera R."/>
            <person name="Culley D."/>
            <person name="Daum C."/>
            <person name="Ezra D."/>
            <person name="Gonzalez J."/>
            <person name="Henrissat B."/>
            <person name="Kuo A."/>
            <person name="Liang C."/>
            <person name="Lipzen A."/>
            <person name="Lutzoni F."/>
            <person name="Magnuson J."/>
            <person name="Mondo S."/>
            <person name="Nolan M."/>
            <person name="Ohm R."/>
            <person name="Pangilinan J."/>
            <person name="Park H.-J."/>
            <person name="Ramirez L."/>
            <person name="Alfaro M."/>
            <person name="Sun H."/>
            <person name="Tritt A."/>
            <person name="Yoshinaga Y."/>
            <person name="Zwiers L.-H."/>
            <person name="Turgeon B."/>
            <person name="Goodwin S."/>
            <person name="Spatafora J."/>
            <person name="Crous P."/>
            <person name="Grigoriev I."/>
        </authorList>
    </citation>
    <scope>NUCLEOTIDE SEQUENCE</scope>
    <source>
        <strain evidence="2">CBS 130266</strain>
    </source>
</reference>
<dbReference type="Pfam" id="PF12708">
    <property type="entry name" value="Pect-lyase_RHGA_epim"/>
    <property type="match status" value="2"/>
</dbReference>
<dbReference type="EMBL" id="MU007110">
    <property type="protein sequence ID" value="KAF2420339.1"/>
    <property type="molecule type" value="Genomic_DNA"/>
</dbReference>
<name>A0A9P4NGQ9_9PEZI</name>
<evidence type="ECO:0000313" key="2">
    <source>
        <dbReference type="EMBL" id="KAF2420339.1"/>
    </source>
</evidence>
<dbReference type="PANTHER" id="PTHR33928">
    <property type="entry name" value="POLYGALACTURONASE QRT3"/>
    <property type="match status" value="1"/>
</dbReference>
<organism evidence="2 3">
    <name type="scientific">Tothia fuscella</name>
    <dbReference type="NCBI Taxonomy" id="1048955"/>
    <lineage>
        <taxon>Eukaryota</taxon>
        <taxon>Fungi</taxon>
        <taxon>Dikarya</taxon>
        <taxon>Ascomycota</taxon>
        <taxon>Pezizomycotina</taxon>
        <taxon>Dothideomycetes</taxon>
        <taxon>Pleosporomycetidae</taxon>
        <taxon>Venturiales</taxon>
        <taxon>Cylindrosympodiaceae</taxon>
        <taxon>Tothia</taxon>
    </lineage>
</organism>
<dbReference type="InterPro" id="IPR024535">
    <property type="entry name" value="RHGA/B-epi-like_pectate_lyase"/>
</dbReference>
<dbReference type="InterPro" id="IPR011050">
    <property type="entry name" value="Pectin_lyase_fold/virulence"/>
</dbReference>
<feature type="domain" description="Rhodanese" evidence="1">
    <location>
        <begin position="662"/>
        <end position="695"/>
    </location>
</feature>